<comment type="caution">
    <text evidence="1">The sequence shown here is derived from an EMBL/GenBank/DDBJ whole genome shotgun (WGS) entry which is preliminary data.</text>
</comment>
<reference evidence="2" key="1">
    <citation type="journal article" date="2019" name="Int. J. Syst. Evol. Microbiol.">
        <title>The Global Catalogue of Microorganisms (GCM) 10K type strain sequencing project: providing services to taxonomists for standard genome sequencing and annotation.</title>
        <authorList>
            <consortium name="The Broad Institute Genomics Platform"/>
            <consortium name="The Broad Institute Genome Sequencing Center for Infectious Disease"/>
            <person name="Wu L."/>
            <person name="Ma J."/>
        </authorList>
    </citation>
    <scope>NUCLEOTIDE SEQUENCE [LARGE SCALE GENOMIC DNA]</scope>
    <source>
        <strain evidence="2">CGMCC 1.13587</strain>
    </source>
</reference>
<sequence>MNKPEQVLSIPVDTVYFIIGKLRECGSMFVKPVQDHWPPDSQDAEALRRQANEYTYAALLQELHSLIDDLREDQQVDLVALTWLGRDHCSAADWPAIRGDTAEAHHAQTGRYLLGMSMVGNFLEVGLSTLGFAGEHTHD</sequence>
<dbReference type="InterPro" id="IPR022254">
    <property type="entry name" value="DUF3775"/>
</dbReference>
<dbReference type="Pfam" id="PF12616">
    <property type="entry name" value="DUF3775"/>
    <property type="match status" value="1"/>
</dbReference>
<dbReference type="Proteomes" id="UP001596111">
    <property type="component" value="Unassembled WGS sequence"/>
</dbReference>
<dbReference type="RefSeq" id="WP_377326249.1">
    <property type="nucleotide sequence ID" value="NZ_JBHSNG010000006.1"/>
</dbReference>
<name>A0ABW0SWA0_9GAMM</name>
<accession>A0ABW0SWA0</accession>
<evidence type="ECO:0000313" key="1">
    <source>
        <dbReference type="EMBL" id="MFC5581123.1"/>
    </source>
</evidence>
<keyword evidence="2" id="KW-1185">Reference proteome</keyword>
<proteinExistence type="predicted"/>
<organism evidence="1 2">
    <name type="scientific">Rhodanobacter terrae</name>
    <dbReference type="NCBI Taxonomy" id="418647"/>
    <lineage>
        <taxon>Bacteria</taxon>
        <taxon>Pseudomonadati</taxon>
        <taxon>Pseudomonadota</taxon>
        <taxon>Gammaproteobacteria</taxon>
        <taxon>Lysobacterales</taxon>
        <taxon>Rhodanobacteraceae</taxon>
        <taxon>Rhodanobacter</taxon>
    </lineage>
</organism>
<evidence type="ECO:0000313" key="2">
    <source>
        <dbReference type="Proteomes" id="UP001596111"/>
    </source>
</evidence>
<protein>
    <submittedName>
        <fullName evidence="1">DUF3775 domain-containing protein</fullName>
    </submittedName>
</protein>
<gene>
    <name evidence="1" type="ORF">ACFPPB_08375</name>
</gene>
<dbReference type="EMBL" id="JBHSNG010000006">
    <property type="protein sequence ID" value="MFC5581123.1"/>
    <property type="molecule type" value="Genomic_DNA"/>
</dbReference>